<gene>
    <name evidence="3" type="ORF">PVAND_004582</name>
</gene>
<dbReference type="Proteomes" id="UP001107558">
    <property type="component" value="Chromosome 2"/>
</dbReference>
<feature type="repeat" description="TPR" evidence="1">
    <location>
        <begin position="415"/>
        <end position="448"/>
    </location>
</feature>
<dbReference type="InterPro" id="IPR011990">
    <property type="entry name" value="TPR-like_helical_dom_sf"/>
</dbReference>
<keyword evidence="1" id="KW-0802">TPR repeat</keyword>
<organism evidence="3 4">
    <name type="scientific">Polypedilum vanderplanki</name>
    <name type="common">Sleeping chironomid midge</name>
    <dbReference type="NCBI Taxonomy" id="319348"/>
    <lineage>
        <taxon>Eukaryota</taxon>
        <taxon>Metazoa</taxon>
        <taxon>Ecdysozoa</taxon>
        <taxon>Arthropoda</taxon>
        <taxon>Hexapoda</taxon>
        <taxon>Insecta</taxon>
        <taxon>Pterygota</taxon>
        <taxon>Neoptera</taxon>
        <taxon>Endopterygota</taxon>
        <taxon>Diptera</taxon>
        <taxon>Nematocera</taxon>
        <taxon>Chironomoidea</taxon>
        <taxon>Chironomidae</taxon>
        <taxon>Chironominae</taxon>
        <taxon>Polypedilum</taxon>
        <taxon>Polypedilum</taxon>
    </lineage>
</organism>
<dbReference type="SMART" id="SM00028">
    <property type="entry name" value="TPR"/>
    <property type="match status" value="8"/>
</dbReference>
<comment type="caution">
    <text evidence="3">The sequence shown here is derived from an EMBL/GenBank/DDBJ whole genome shotgun (WGS) entry which is preliminary data.</text>
</comment>
<name>A0A9J6BXK5_POLVA</name>
<feature type="region of interest" description="Disordered" evidence="2">
    <location>
        <begin position="90"/>
        <end position="113"/>
    </location>
</feature>
<dbReference type="InterPro" id="IPR019734">
    <property type="entry name" value="TPR_rpt"/>
</dbReference>
<dbReference type="PROSITE" id="PS50005">
    <property type="entry name" value="TPR"/>
    <property type="match status" value="1"/>
</dbReference>
<dbReference type="OrthoDB" id="421121at2759"/>
<evidence type="ECO:0000256" key="1">
    <source>
        <dbReference type="PROSITE-ProRule" id="PRU00339"/>
    </source>
</evidence>
<dbReference type="GO" id="GO:0097730">
    <property type="term" value="C:non-motile cilium"/>
    <property type="evidence" value="ECO:0007669"/>
    <property type="project" value="TreeGrafter"/>
</dbReference>
<dbReference type="AlphaFoldDB" id="A0A9J6BXK5"/>
<dbReference type="CDD" id="cd21341">
    <property type="entry name" value="TTC8_N"/>
    <property type="match status" value="1"/>
</dbReference>
<reference evidence="3" key="1">
    <citation type="submission" date="2021-03" db="EMBL/GenBank/DDBJ databases">
        <title>Chromosome level genome of the anhydrobiotic midge Polypedilum vanderplanki.</title>
        <authorList>
            <person name="Yoshida Y."/>
            <person name="Kikawada T."/>
            <person name="Gusev O."/>
        </authorList>
    </citation>
    <scope>NUCLEOTIDE SEQUENCE</scope>
    <source>
        <strain evidence="3">NIAS01</strain>
        <tissue evidence="3">Whole body or cell culture</tissue>
    </source>
</reference>
<evidence type="ECO:0008006" key="5">
    <source>
        <dbReference type="Google" id="ProtNLM"/>
    </source>
</evidence>
<proteinExistence type="predicted"/>
<dbReference type="GO" id="GO:0036064">
    <property type="term" value="C:ciliary basal body"/>
    <property type="evidence" value="ECO:0007669"/>
    <property type="project" value="TreeGrafter"/>
</dbReference>
<dbReference type="PANTHER" id="PTHR44177:SF1">
    <property type="entry name" value="TETRATRICOPEPTIDE REPEAT PROTEIN 8"/>
    <property type="match status" value="1"/>
</dbReference>
<evidence type="ECO:0000256" key="2">
    <source>
        <dbReference type="SAM" id="MobiDB-lite"/>
    </source>
</evidence>
<dbReference type="Pfam" id="PF13181">
    <property type="entry name" value="TPR_8"/>
    <property type="match status" value="1"/>
</dbReference>
<keyword evidence="4" id="KW-1185">Reference proteome</keyword>
<feature type="compositionally biased region" description="Polar residues" evidence="2">
    <location>
        <begin position="90"/>
        <end position="105"/>
    </location>
</feature>
<accession>A0A9J6BXK5</accession>
<dbReference type="GO" id="GO:1905515">
    <property type="term" value="P:non-motile cilium assembly"/>
    <property type="evidence" value="ECO:0007669"/>
    <property type="project" value="InterPro"/>
</dbReference>
<dbReference type="InterPro" id="IPR028796">
    <property type="entry name" value="BBS8"/>
</dbReference>
<protein>
    <recommendedName>
        <fullName evidence="5">Tetratricopeptide repeat protein 8</fullName>
    </recommendedName>
</protein>
<evidence type="ECO:0000313" key="4">
    <source>
        <dbReference type="Proteomes" id="UP001107558"/>
    </source>
</evidence>
<dbReference type="SUPFAM" id="SSF48452">
    <property type="entry name" value="TPR-like"/>
    <property type="match status" value="1"/>
</dbReference>
<dbReference type="PANTHER" id="PTHR44177">
    <property type="entry name" value="TETRATRICOPEPTIDE REPEAT PROTEIN 8"/>
    <property type="match status" value="1"/>
</dbReference>
<dbReference type="Gene3D" id="1.25.40.10">
    <property type="entry name" value="Tetratricopeptide repeat domain"/>
    <property type="match status" value="1"/>
</dbReference>
<sequence length="462" mass="51859">MMDPSYYKALSLFRLRKYEKCIEICNQLMNQSPQLQGPWELKMRAMTQRVYVDDIEAEDDGVVDDPLDTEILATAPKPGTSLRTATAVKTGQKTAATRPRTSTGRPLTGLARPGTMQQRAGTSLLTGNRTALATGRINTARNIRLGSASIFNLGDNTFNMSRLNPSIFATKPAVAKILFQYLYYCEGDIKKSLDLCNAVMELNKTEAGWYWYTQKGRCLIAVGNARSAEYFLQYSMKLLTHPDTILLLTRAYCRIDQPLAALEVCNFGLQKQPDDVALLKQQARILELIGNLPASVNVYKQIIKLDAMNTEALSCIAVNYFYIYQPEMALVYYRRILSMGMNTCELYCNIGLCCLYGGQLDLVFSCFQRALRLAISAEQKADVWYNISFIGLHIGDLDFARRCLRICISLDGGHASALNNLGIIALKKENLTKAKMYFALAKKLLPENDEIKHNSRLIDAKY</sequence>
<dbReference type="GO" id="GO:0034464">
    <property type="term" value="C:BBSome"/>
    <property type="evidence" value="ECO:0007669"/>
    <property type="project" value="InterPro"/>
</dbReference>
<dbReference type="EMBL" id="JADBJN010000002">
    <property type="protein sequence ID" value="KAG5674628.1"/>
    <property type="molecule type" value="Genomic_DNA"/>
</dbReference>
<evidence type="ECO:0000313" key="3">
    <source>
        <dbReference type="EMBL" id="KAG5674628.1"/>
    </source>
</evidence>